<evidence type="ECO:0000313" key="3">
    <source>
        <dbReference type="EMBL" id="KAK8016324.1"/>
    </source>
</evidence>
<keyword evidence="2" id="KW-1133">Transmembrane helix</keyword>
<feature type="transmembrane region" description="Helical" evidence="2">
    <location>
        <begin position="171"/>
        <end position="189"/>
    </location>
</feature>
<proteinExistence type="predicted"/>
<dbReference type="Proteomes" id="UP001444661">
    <property type="component" value="Unassembled WGS sequence"/>
</dbReference>
<dbReference type="InterPro" id="IPR052413">
    <property type="entry name" value="SUR7_domain"/>
</dbReference>
<gene>
    <name evidence="3" type="ORF">PG993_014513</name>
</gene>
<evidence type="ECO:0000256" key="2">
    <source>
        <dbReference type="SAM" id="Phobius"/>
    </source>
</evidence>
<reference evidence="3 4" key="1">
    <citation type="submission" date="2023-01" db="EMBL/GenBank/DDBJ databases">
        <title>Analysis of 21 Apiospora genomes using comparative genomics revels a genus with tremendous synthesis potential of carbohydrate active enzymes and secondary metabolites.</title>
        <authorList>
            <person name="Sorensen T."/>
        </authorList>
    </citation>
    <scope>NUCLEOTIDE SEQUENCE [LARGE SCALE GENOMIC DNA]</scope>
    <source>
        <strain evidence="3 4">CBS 33761</strain>
    </source>
</reference>
<protein>
    <submittedName>
        <fullName evidence="3">SUR7/PalI family-domain-containing protein</fullName>
    </submittedName>
</protein>
<comment type="caution">
    <text evidence="3">The sequence shown here is derived from an EMBL/GenBank/DDBJ whole genome shotgun (WGS) entry which is preliminary data.</text>
</comment>
<feature type="transmembrane region" description="Helical" evidence="2">
    <location>
        <begin position="201"/>
        <end position="229"/>
    </location>
</feature>
<name>A0ABR1RP37_9PEZI</name>
<keyword evidence="2" id="KW-0472">Membrane</keyword>
<feature type="region of interest" description="Disordered" evidence="1">
    <location>
        <begin position="335"/>
        <end position="363"/>
    </location>
</feature>
<keyword evidence="2" id="KW-0812">Transmembrane</keyword>
<dbReference type="PANTHER" id="PTHR28019:SF3">
    <property type="entry name" value="INTEGRAL MEMBRANE PROTEIN (AFU_ORTHOLOGUE AFUA_6G07470)"/>
    <property type="match status" value="1"/>
</dbReference>
<feature type="transmembrane region" description="Helical" evidence="2">
    <location>
        <begin position="7"/>
        <end position="29"/>
    </location>
</feature>
<dbReference type="PANTHER" id="PTHR28019">
    <property type="entry name" value="CELL MEMBRANE PROTEIN YLR413W-RELATED"/>
    <property type="match status" value="1"/>
</dbReference>
<feature type="compositionally biased region" description="Polar residues" evidence="1">
    <location>
        <begin position="345"/>
        <end position="354"/>
    </location>
</feature>
<sequence>MVSVGRVFCVALPFVLVVASIICLLIAGLTGVTSTDLYLFRVNTTGLSISPITAKNLLDKASSRRDVDETAHQLTKDQAIPADAAALLNTNITAADLGLANLYDINLWGFCTTSQNDKRNCTKAKFDWASTYLNTSTLTTVGTAAGAKVDIPEELVSSLNAFKTVTKWTEVVYVIAMIALGVELFFALFTSCSRAVSCLTWVIACIATIAVCAYAALMTAMSVVVVGAVEATAKWYGVKGNVNTSFLAVTWLGAAFALAAGLFWVFTICCCKPESRSAPARTDATIASRRNSSLPAAMRLSTITVPATTPATVTSSSTACRRTSRAAFVTKIWLTSPTDPPTKEGVTNDSSCASGGQRGALIH</sequence>
<feature type="transmembrane region" description="Helical" evidence="2">
    <location>
        <begin position="249"/>
        <end position="271"/>
    </location>
</feature>
<dbReference type="Pfam" id="PF06687">
    <property type="entry name" value="SUR7"/>
    <property type="match status" value="1"/>
</dbReference>
<accession>A0ABR1RP37</accession>
<keyword evidence="4" id="KW-1185">Reference proteome</keyword>
<dbReference type="InterPro" id="IPR009571">
    <property type="entry name" value="SUR7/Rim9-like_fungi"/>
</dbReference>
<dbReference type="EMBL" id="JAQQWK010000014">
    <property type="protein sequence ID" value="KAK8016324.1"/>
    <property type="molecule type" value="Genomic_DNA"/>
</dbReference>
<evidence type="ECO:0000313" key="4">
    <source>
        <dbReference type="Proteomes" id="UP001444661"/>
    </source>
</evidence>
<evidence type="ECO:0000256" key="1">
    <source>
        <dbReference type="SAM" id="MobiDB-lite"/>
    </source>
</evidence>
<organism evidence="3 4">
    <name type="scientific">Apiospora rasikravindrae</name>
    <dbReference type="NCBI Taxonomy" id="990691"/>
    <lineage>
        <taxon>Eukaryota</taxon>
        <taxon>Fungi</taxon>
        <taxon>Dikarya</taxon>
        <taxon>Ascomycota</taxon>
        <taxon>Pezizomycotina</taxon>
        <taxon>Sordariomycetes</taxon>
        <taxon>Xylariomycetidae</taxon>
        <taxon>Amphisphaeriales</taxon>
        <taxon>Apiosporaceae</taxon>
        <taxon>Apiospora</taxon>
    </lineage>
</organism>